<dbReference type="OrthoDB" id="2168082at2"/>
<dbReference type="Gene3D" id="2.40.50.1020">
    <property type="entry name" value="LytTr DNA-binding domain"/>
    <property type="match status" value="1"/>
</dbReference>
<evidence type="ECO:0000313" key="6">
    <source>
        <dbReference type="Proteomes" id="UP000029736"/>
    </source>
</evidence>
<keyword evidence="6" id="KW-1185">Reference proteome</keyword>
<dbReference type="InterPro" id="IPR011006">
    <property type="entry name" value="CheY-like_superfamily"/>
</dbReference>
<accession>A0A098S9F5</accession>
<dbReference type="EMBL" id="JPOS01000033">
    <property type="protein sequence ID" value="KGE87722.1"/>
    <property type="molecule type" value="Genomic_DNA"/>
</dbReference>
<dbReference type="GO" id="GO:0000156">
    <property type="term" value="F:phosphorelay response regulator activity"/>
    <property type="evidence" value="ECO:0007669"/>
    <property type="project" value="InterPro"/>
</dbReference>
<evidence type="ECO:0000259" key="4">
    <source>
        <dbReference type="PROSITE" id="PS50930"/>
    </source>
</evidence>
<dbReference type="SUPFAM" id="SSF52172">
    <property type="entry name" value="CheY-like"/>
    <property type="match status" value="1"/>
</dbReference>
<dbReference type="STRING" id="1524460.IX84_13155"/>
<evidence type="ECO:0000313" key="5">
    <source>
        <dbReference type="EMBL" id="KGE87722.1"/>
    </source>
</evidence>
<feature type="compositionally biased region" description="Basic and acidic residues" evidence="2">
    <location>
        <begin position="122"/>
        <end position="132"/>
    </location>
</feature>
<sequence>MIKAIIIEDEAHARLTLKSKLEEYCPEVELLGIADNPKEGRILIQDLKPELVFLDIAMPGESGFDMLSQLDSLDFEIIFVTGFDNFAIDAINFCAIGYILKPIQTSVLIKTVHNAAQRIRQKRDNERNKELIRNLQHPGSTSNRIGIPTEEGLEFIPTSDIIHCEGQKKLTKLFLAGNRSLVSSYNIGEFVRLLEPYGFFQTHRSHLINLNRILRYNREGQVTMEDHSLVPVSKRRRGEFLQQLTRL</sequence>
<protein>
    <submittedName>
        <fullName evidence="5">Uncharacterized protein</fullName>
    </submittedName>
</protein>
<feature type="modified residue" description="4-aspartylphosphate" evidence="1">
    <location>
        <position position="55"/>
    </location>
</feature>
<dbReference type="Pfam" id="PF00072">
    <property type="entry name" value="Response_reg"/>
    <property type="match status" value="1"/>
</dbReference>
<dbReference type="SMART" id="SM00850">
    <property type="entry name" value="LytTR"/>
    <property type="match status" value="1"/>
</dbReference>
<dbReference type="RefSeq" id="WP_044221025.1">
    <property type="nucleotide sequence ID" value="NZ_JBKAGJ010000023.1"/>
</dbReference>
<evidence type="ECO:0000256" key="2">
    <source>
        <dbReference type="SAM" id="MobiDB-lite"/>
    </source>
</evidence>
<dbReference type="Proteomes" id="UP000029736">
    <property type="component" value="Unassembled WGS sequence"/>
</dbReference>
<proteinExistence type="predicted"/>
<name>A0A098S9F5_9BACT</name>
<gene>
    <name evidence="5" type="ORF">IX84_13155</name>
</gene>
<feature type="region of interest" description="Disordered" evidence="2">
    <location>
        <begin position="121"/>
        <end position="147"/>
    </location>
</feature>
<feature type="domain" description="HTH LytTR-type" evidence="4">
    <location>
        <begin position="145"/>
        <end position="246"/>
    </location>
</feature>
<dbReference type="SMART" id="SM00448">
    <property type="entry name" value="REC"/>
    <property type="match status" value="1"/>
</dbReference>
<reference evidence="5 6" key="1">
    <citation type="journal article" date="2014" name="Int. J. Syst. Evol. Microbiol.">
        <title>Phaeodactylibacter xiamenensis gen. nov., sp. nov., a member of the family Saprospiraceae isolated from the marine alga Phaeodactylum tricornutum.</title>
        <authorList>
            <person name="Chen Z.Jr."/>
            <person name="Lei X."/>
            <person name="Lai Q."/>
            <person name="Li Y."/>
            <person name="Zhang B."/>
            <person name="Zhang J."/>
            <person name="Zhang H."/>
            <person name="Yang L."/>
            <person name="Zheng W."/>
            <person name="Tian Y."/>
            <person name="Yu Z."/>
            <person name="Xu H.Jr."/>
            <person name="Zheng T."/>
        </authorList>
    </citation>
    <scope>NUCLEOTIDE SEQUENCE [LARGE SCALE GENOMIC DNA]</scope>
    <source>
        <strain evidence="5 6">KD52</strain>
    </source>
</reference>
<dbReference type="PROSITE" id="PS50930">
    <property type="entry name" value="HTH_LYTTR"/>
    <property type="match status" value="1"/>
</dbReference>
<dbReference type="Gene3D" id="3.40.50.2300">
    <property type="match status" value="1"/>
</dbReference>
<dbReference type="PANTHER" id="PTHR37299:SF1">
    <property type="entry name" value="STAGE 0 SPORULATION PROTEIN A HOMOLOG"/>
    <property type="match status" value="1"/>
</dbReference>
<dbReference type="PROSITE" id="PS50110">
    <property type="entry name" value="RESPONSE_REGULATORY"/>
    <property type="match status" value="1"/>
</dbReference>
<evidence type="ECO:0000256" key="1">
    <source>
        <dbReference type="PROSITE-ProRule" id="PRU00169"/>
    </source>
</evidence>
<dbReference type="PANTHER" id="PTHR37299">
    <property type="entry name" value="TRANSCRIPTIONAL REGULATOR-RELATED"/>
    <property type="match status" value="1"/>
</dbReference>
<dbReference type="GO" id="GO:0003677">
    <property type="term" value="F:DNA binding"/>
    <property type="evidence" value="ECO:0007669"/>
    <property type="project" value="InterPro"/>
</dbReference>
<dbReference type="InterPro" id="IPR001789">
    <property type="entry name" value="Sig_transdc_resp-reg_receiver"/>
</dbReference>
<dbReference type="InterPro" id="IPR046947">
    <property type="entry name" value="LytR-like"/>
</dbReference>
<keyword evidence="1" id="KW-0597">Phosphoprotein</keyword>
<feature type="domain" description="Response regulatory" evidence="3">
    <location>
        <begin position="3"/>
        <end position="116"/>
    </location>
</feature>
<dbReference type="InterPro" id="IPR007492">
    <property type="entry name" value="LytTR_DNA-bd_dom"/>
</dbReference>
<organism evidence="5 6">
    <name type="scientific">Phaeodactylibacter xiamenensis</name>
    <dbReference type="NCBI Taxonomy" id="1524460"/>
    <lineage>
        <taxon>Bacteria</taxon>
        <taxon>Pseudomonadati</taxon>
        <taxon>Bacteroidota</taxon>
        <taxon>Saprospiria</taxon>
        <taxon>Saprospirales</taxon>
        <taxon>Haliscomenobacteraceae</taxon>
        <taxon>Phaeodactylibacter</taxon>
    </lineage>
</organism>
<dbReference type="Pfam" id="PF04397">
    <property type="entry name" value="LytTR"/>
    <property type="match status" value="1"/>
</dbReference>
<comment type="caution">
    <text evidence="5">The sequence shown here is derived from an EMBL/GenBank/DDBJ whole genome shotgun (WGS) entry which is preliminary data.</text>
</comment>
<dbReference type="AlphaFoldDB" id="A0A098S9F5"/>
<evidence type="ECO:0000259" key="3">
    <source>
        <dbReference type="PROSITE" id="PS50110"/>
    </source>
</evidence>